<organism evidence="2 3">
    <name type="scientific">Saccharothrix xinjiangensis</name>
    <dbReference type="NCBI Taxonomy" id="204798"/>
    <lineage>
        <taxon>Bacteria</taxon>
        <taxon>Bacillati</taxon>
        <taxon>Actinomycetota</taxon>
        <taxon>Actinomycetes</taxon>
        <taxon>Pseudonocardiales</taxon>
        <taxon>Pseudonocardiaceae</taxon>
        <taxon>Saccharothrix</taxon>
    </lineage>
</organism>
<name>A0ABV9XSC4_9PSEU</name>
<dbReference type="InterPro" id="IPR021443">
    <property type="entry name" value="DUF3093"/>
</dbReference>
<feature type="transmembrane region" description="Helical" evidence="1">
    <location>
        <begin position="20"/>
        <end position="41"/>
    </location>
</feature>
<dbReference type="EMBL" id="JBHSJB010000002">
    <property type="protein sequence ID" value="MFC5052157.1"/>
    <property type="molecule type" value="Genomic_DNA"/>
</dbReference>
<keyword evidence="3" id="KW-1185">Reference proteome</keyword>
<evidence type="ECO:0000313" key="2">
    <source>
        <dbReference type="EMBL" id="MFC5052157.1"/>
    </source>
</evidence>
<evidence type="ECO:0000313" key="3">
    <source>
        <dbReference type="Proteomes" id="UP001595833"/>
    </source>
</evidence>
<dbReference type="Pfam" id="PF11292">
    <property type="entry name" value="DUF3093"/>
    <property type="match status" value="1"/>
</dbReference>
<protein>
    <submittedName>
        <fullName evidence="2">DUF3093 domain-containing protein</fullName>
    </submittedName>
</protein>
<reference evidence="3" key="1">
    <citation type="journal article" date="2019" name="Int. J. Syst. Evol. Microbiol.">
        <title>The Global Catalogue of Microorganisms (GCM) 10K type strain sequencing project: providing services to taxonomists for standard genome sequencing and annotation.</title>
        <authorList>
            <consortium name="The Broad Institute Genomics Platform"/>
            <consortium name="The Broad Institute Genome Sequencing Center for Infectious Disease"/>
            <person name="Wu L."/>
            <person name="Ma J."/>
        </authorList>
    </citation>
    <scope>NUCLEOTIDE SEQUENCE [LARGE SCALE GENOMIC DNA]</scope>
    <source>
        <strain evidence="3">KCTC 12848</strain>
    </source>
</reference>
<accession>A0ABV9XSC4</accession>
<feature type="transmembrane region" description="Helical" evidence="1">
    <location>
        <begin position="47"/>
        <end position="64"/>
    </location>
</feature>
<evidence type="ECO:0000256" key="1">
    <source>
        <dbReference type="SAM" id="Phobius"/>
    </source>
</evidence>
<dbReference type="RefSeq" id="WP_344042365.1">
    <property type="nucleotide sequence ID" value="NZ_BAAAKE010000033.1"/>
</dbReference>
<proteinExistence type="predicted"/>
<keyword evidence="1" id="KW-1133">Transmembrane helix</keyword>
<keyword evidence="1" id="KW-0812">Transmembrane</keyword>
<comment type="caution">
    <text evidence="2">The sequence shown here is derived from an EMBL/GenBank/DDBJ whole genome shotgun (WGS) entry which is preliminary data.</text>
</comment>
<gene>
    <name evidence="2" type="ORF">ACFPFM_00160</name>
</gene>
<dbReference type="Proteomes" id="UP001595833">
    <property type="component" value="Unassembled WGS sequence"/>
</dbReference>
<sequence>MSESAVTAPTAFRERLSVPWWGWPLPLAAAALLAAEIHMGFPGVRSWLPYAVLLPLVVLLLVRLGSVRVEVAGGELRVGEAHVPLELLGEVEVFDARTKRKAMGPNLDPMAFVAHRGWVGPMVRVRLEDPRDPTPYWLFSVRSAEELAAVLRNR</sequence>
<keyword evidence="1" id="KW-0472">Membrane</keyword>